<dbReference type="Proteomes" id="UP000325315">
    <property type="component" value="Unassembled WGS sequence"/>
</dbReference>
<name>A0A5B6VB51_9ROSI</name>
<evidence type="ECO:0000313" key="1">
    <source>
        <dbReference type="EMBL" id="KAA3466362.1"/>
    </source>
</evidence>
<dbReference type="EMBL" id="SMMG02000007">
    <property type="protein sequence ID" value="KAA3466362.1"/>
    <property type="molecule type" value="Genomic_DNA"/>
</dbReference>
<organism evidence="1 2">
    <name type="scientific">Gossypium australe</name>
    <dbReference type="NCBI Taxonomy" id="47621"/>
    <lineage>
        <taxon>Eukaryota</taxon>
        <taxon>Viridiplantae</taxon>
        <taxon>Streptophyta</taxon>
        <taxon>Embryophyta</taxon>
        <taxon>Tracheophyta</taxon>
        <taxon>Spermatophyta</taxon>
        <taxon>Magnoliopsida</taxon>
        <taxon>eudicotyledons</taxon>
        <taxon>Gunneridae</taxon>
        <taxon>Pentapetalae</taxon>
        <taxon>rosids</taxon>
        <taxon>malvids</taxon>
        <taxon>Malvales</taxon>
        <taxon>Malvaceae</taxon>
        <taxon>Malvoideae</taxon>
        <taxon>Gossypium</taxon>
    </lineage>
</organism>
<dbReference type="PANTHER" id="PTHR34482">
    <property type="entry name" value="DNA DAMAGE-INDUCIBLE PROTEIN 1-LIKE"/>
    <property type="match status" value="1"/>
</dbReference>
<dbReference type="OrthoDB" id="2272416at2759"/>
<protein>
    <submittedName>
        <fullName evidence="1">Gag-Pol polyprotein</fullName>
    </submittedName>
</protein>
<accession>A0A5B6VB51</accession>
<proteinExistence type="predicted"/>
<evidence type="ECO:0000313" key="2">
    <source>
        <dbReference type="Proteomes" id="UP000325315"/>
    </source>
</evidence>
<gene>
    <name evidence="1" type="ORF">EPI10_001459</name>
</gene>
<dbReference type="AlphaFoldDB" id="A0A5B6VB51"/>
<sequence>MIVTEYEREFVKLSKYAQECVSTETIMCKRFEDGLNEDIWLFVGILELKEFVVLVERACKAEELAKEKRKAMIEAREAKKRPMSKDVEDNILESVEETTKLATSVVLENILSKTVLRWMRMTESKMCERVMLLREVDRKRTLEVGIAIEVCLEIFP</sequence>
<dbReference type="PANTHER" id="PTHR34482:SF36">
    <property type="entry name" value="RETROTRANSPOSON GAG DOMAIN-CONTAINING PROTEIN"/>
    <property type="match status" value="1"/>
</dbReference>
<reference evidence="2" key="1">
    <citation type="journal article" date="2019" name="Plant Biotechnol. J.">
        <title>Genome sequencing of the Australian wild diploid species Gossypium australe highlights disease resistance and delayed gland morphogenesis.</title>
        <authorList>
            <person name="Cai Y."/>
            <person name="Cai X."/>
            <person name="Wang Q."/>
            <person name="Wang P."/>
            <person name="Zhang Y."/>
            <person name="Cai C."/>
            <person name="Xu Y."/>
            <person name="Wang K."/>
            <person name="Zhou Z."/>
            <person name="Wang C."/>
            <person name="Geng S."/>
            <person name="Li B."/>
            <person name="Dong Q."/>
            <person name="Hou Y."/>
            <person name="Wang H."/>
            <person name="Ai P."/>
            <person name="Liu Z."/>
            <person name="Yi F."/>
            <person name="Sun M."/>
            <person name="An G."/>
            <person name="Cheng J."/>
            <person name="Zhang Y."/>
            <person name="Shi Q."/>
            <person name="Xie Y."/>
            <person name="Shi X."/>
            <person name="Chang Y."/>
            <person name="Huang F."/>
            <person name="Chen Y."/>
            <person name="Hong S."/>
            <person name="Mi L."/>
            <person name="Sun Q."/>
            <person name="Zhang L."/>
            <person name="Zhou B."/>
            <person name="Peng R."/>
            <person name="Zhang X."/>
            <person name="Liu F."/>
        </authorList>
    </citation>
    <scope>NUCLEOTIDE SEQUENCE [LARGE SCALE GENOMIC DNA]</scope>
    <source>
        <strain evidence="2">cv. PA1801</strain>
    </source>
</reference>
<comment type="caution">
    <text evidence="1">The sequence shown here is derived from an EMBL/GenBank/DDBJ whole genome shotgun (WGS) entry which is preliminary data.</text>
</comment>
<keyword evidence="2" id="KW-1185">Reference proteome</keyword>